<dbReference type="Gene3D" id="3.40.50.1820">
    <property type="entry name" value="alpha/beta hydrolase"/>
    <property type="match status" value="1"/>
</dbReference>
<evidence type="ECO:0000313" key="2">
    <source>
        <dbReference type="EMBL" id="GMS88883.1"/>
    </source>
</evidence>
<dbReference type="PANTHER" id="PTHR44590">
    <property type="entry name" value="CARBOXYLIC ESTER HYDROLASE-RELATED"/>
    <property type="match status" value="1"/>
</dbReference>
<organism evidence="2 3">
    <name type="scientific">Pristionchus entomophagus</name>
    <dbReference type="NCBI Taxonomy" id="358040"/>
    <lineage>
        <taxon>Eukaryota</taxon>
        <taxon>Metazoa</taxon>
        <taxon>Ecdysozoa</taxon>
        <taxon>Nematoda</taxon>
        <taxon>Chromadorea</taxon>
        <taxon>Rhabditida</taxon>
        <taxon>Rhabditina</taxon>
        <taxon>Diplogasteromorpha</taxon>
        <taxon>Diplogasteroidea</taxon>
        <taxon>Neodiplogasteridae</taxon>
        <taxon>Pristionchus</taxon>
    </lineage>
</organism>
<dbReference type="Proteomes" id="UP001432027">
    <property type="component" value="Unassembled WGS sequence"/>
</dbReference>
<dbReference type="InterPro" id="IPR002018">
    <property type="entry name" value="CarbesteraseB"/>
</dbReference>
<keyword evidence="3" id="KW-1185">Reference proteome</keyword>
<protein>
    <recommendedName>
        <fullName evidence="1">Carboxylesterase type B domain-containing protein</fullName>
    </recommendedName>
</protein>
<sequence length="169" mass="17609">FQKPVAKSAWSGVLPSKTQPNMCTQETTAANGEDCLYLNVYAPATVPAEGTRSTLHLSGLPVFIVVHGGAYATGSVQEGTPLHISKNLEAKGLVVVAIQYRVGPLGFCTTKDSVLPGNYGRNVGRQDAKWVRDNIAAFGGNPNDVTAYGGSAGAALIDALHLTPNTTTP</sequence>
<evidence type="ECO:0000313" key="3">
    <source>
        <dbReference type="Proteomes" id="UP001432027"/>
    </source>
</evidence>
<dbReference type="InterPro" id="IPR029058">
    <property type="entry name" value="AB_hydrolase_fold"/>
</dbReference>
<feature type="non-terminal residue" evidence="2">
    <location>
        <position position="1"/>
    </location>
</feature>
<dbReference type="PANTHER" id="PTHR44590:SF3">
    <property type="entry name" value="CARBOXYLESTERASE TYPE B DOMAIN-CONTAINING PROTEIN"/>
    <property type="match status" value="1"/>
</dbReference>
<reference evidence="2" key="1">
    <citation type="submission" date="2023-10" db="EMBL/GenBank/DDBJ databases">
        <title>Genome assembly of Pristionchus species.</title>
        <authorList>
            <person name="Yoshida K."/>
            <person name="Sommer R.J."/>
        </authorList>
    </citation>
    <scope>NUCLEOTIDE SEQUENCE</scope>
    <source>
        <strain evidence="2">RS0144</strain>
    </source>
</reference>
<name>A0AAV5T3W5_9BILA</name>
<accession>A0AAV5T3W5</accession>
<dbReference type="SUPFAM" id="SSF53474">
    <property type="entry name" value="alpha/beta-Hydrolases"/>
    <property type="match status" value="1"/>
</dbReference>
<dbReference type="EMBL" id="BTSX01000003">
    <property type="protein sequence ID" value="GMS88883.1"/>
    <property type="molecule type" value="Genomic_DNA"/>
</dbReference>
<comment type="caution">
    <text evidence="2">The sequence shown here is derived from an EMBL/GenBank/DDBJ whole genome shotgun (WGS) entry which is preliminary data.</text>
</comment>
<proteinExistence type="predicted"/>
<feature type="domain" description="Carboxylesterase type B" evidence="1">
    <location>
        <begin position="1"/>
        <end position="166"/>
    </location>
</feature>
<gene>
    <name evidence="2" type="ORF">PENTCL1PPCAC_11058</name>
</gene>
<dbReference type="AlphaFoldDB" id="A0AAV5T3W5"/>
<dbReference type="InterPro" id="IPR019819">
    <property type="entry name" value="Carboxylesterase_B_CS"/>
</dbReference>
<dbReference type="Pfam" id="PF00135">
    <property type="entry name" value="COesterase"/>
    <property type="match status" value="1"/>
</dbReference>
<evidence type="ECO:0000259" key="1">
    <source>
        <dbReference type="Pfam" id="PF00135"/>
    </source>
</evidence>
<dbReference type="PROSITE" id="PS00941">
    <property type="entry name" value="CARBOXYLESTERASE_B_2"/>
    <property type="match status" value="1"/>
</dbReference>